<evidence type="ECO:0000313" key="3">
    <source>
        <dbReference type="Proteomes" id="UP001499984"/>
    </source>
</evidence>
<gene>
    <name evidence="2" type="ORF">GCM10022233_87250</name>
</gene>
<accession>A0ABP7WKQ2</accession>
<comment type="caution">
    <text evidence="2">The sequence shown here is derived from an EMBL/GenBank/DDBJ whole genome shotgun (WGS) entry which is preliminary data.</text>
</comment>
<evidence type="ECO:0000256" key="1">
    <source>
        <dbReference type="SAM" id="MobiDB-lite"/>
    </source>
</evidence>
<dbReference type="Proteomes" id="UP001499984">
    <property type="component" value="Unassembled WGS sequence"/>
</dbReference>
<feature type="compositionally biased region" description="Basic and acidic residues" evidence="1">
    <location>
        <begin position="36"/>
        <end position="55"/>
    </location>
</feature>
<organism evidence="2 3">
    <name type="scientific">Streptomyces shaanxiensis</name>
    <dbReference type="NCBI Taxonomy" id="653357"/>
    <lineage>
        <taxon>Bacteria</taxon>
        <taxon>Bacillati</taxon>
        <taxon>Actinomycetota</taxon>
        <taxon>Actinomycetes</taxon>
        <taxon>Kitasatosporales</taxon>
        <taxon>Streptomycetaceae</taxon>
        <taxon>Streptomyces</taxon>
    </lineage>
</organism>
<proteinExistence type="predicted"/>
<dbReference type="EMBL" id="BAAAZY010000042">
    <property type="protein sequence ID" value="GAA4090513.1"/>
    <property type="molecule type" value="Genomic_DNA"/>
</dbReference>
<feature type="region of interest" description="Disordered" evidence="1">
    <location>
        <begin position="1"/>
        <end position="55"/>
    </location>
</feature>
<feature type="compositionally biased region" description="Low complexity" evidence="1">
    <location>
        <begin position="1"/>
        <end position="13"/>
    </location>
</feature>
<keyword evidence="3" id="KW-1185">Reference proteome</keyword>
<protein>
    <recommendedName>
        <fullName evidence="4">Sigma-70 family RNA polymerase sigma factor</fullName>
    </recommendedName>
</protein>
<evidence type="ECO:0000313" key="2">
    <source>
        <dbReference type="EMBL" id="GAA4090513.1"/>
    </source>
</evidence>
<reference evidence="3" key="1">
    <citation type="journal article" date="2019" name="Int. J. Syst. Evol. Microbiol.">
        <title>The Global Catalogue of Microorganisms (GCM) 10K type strain sequencing project: providing services to taxonomists for standard genome sequencing and annotation.</title>
        <authorList>
            <consortium name="The Broad Institute Genomics Platform"/>
            <consortium name="The Broad Institute Genome Sequencing Center for Infectious Disease"/>
            <person name="Wu L."/>
            <person name="Ma J."/>
        </authorList>
    </citation>
    <scope>NUCLEOTIDE SEQUENCE [LARGE SCALE GENOMIC DNA]</scope>
    <source>
        <strain evidence="3">JCM 16925</strain>
    </source>
</reference>
<evidence type="ECO:0008006" key="4">
    <source>
        <dbReference type="Google" id="ProtNLM"/>
    </source>
</evidence>
<sequence>MQGDDAGGQSAAARARDLQPLGRLGEHDLGAPVSGDDLRQMNHHDRREARRLQESIDRRSNDERILEVLARDGFRGPRYEQFVDELVRYGISVLRGWMHSGFIFQLVAERGFGLHAHELELEELSSNSDLREELATMTVARTLPRFRQQALIEGGWTFEGGASITTFFMGSCAYDFPNEFRRYRAGEERHRRAVQRQQELYEDPVGPLGVAAEVLGNLEVLELLDGIEDERTRAIVALTIDGYSQEEIRQILNATSVRAVEGRLYRWRMKEKRDREGGDRHGQPPGR</sequence>
<name>A0ABP7WKQ2_9ACTN</name>
<dbReference type="RefSeq" id="WP_345022066.1">
    <property type="nucleotide sequence ID" value="NZ_BAAAZY010000042.1"/>
</dbReference>